<proteinExistence type="predicted"/>
<gene>
    <name evidence="1" type="ORF">V1525DRAFT_260598</name>
</gene>
<sequence>MPLKCFIIVNYTSSFWFPFGHRHQKMPITLDVPSLRNELEILHLIVHRNRNQHHQAKWWKYVSIIHRNLKNLVYIPQQEPRQQHKSAAKKAGRDSKDEKKGKKCEKLKRNKKATCQNDESIKNEDAGRRSRKDHSAIVFNRTPESEATGLIRLDLSPRDLKPVPFDHVERAEYLVYRVIPKAFNAFQRVIAHGQYVTLGLVLLATLARIWCTLRQDTKVFKPNRKNVPANDSIMRARANDDDLGQIVTRHAAGDLDLADGFAKFGDNEEDINMVQDSDVDSSADIGLQIYDEDEIEDESRTDKSSTPSLRKEPAKRRRIEVDDDMDVLKFFS</sequence>
<organism evidence="1 2">
    <name type="scientific">Lipomyces kononenkoae</name>
    <name type="common">Yeast</name>
    <dbReference type="NCBI Taxonomy" id="34357"/>
    <lineage>
        <taxon>Eukaryota</taxon>
        <taxon>Fungi</taxon>
        <taxon>Dikarya</taxon>
        <taxon>Ascomycota</taxon>
        <taxon>Saccharomycotina</taxon>
        <taxon>Lipomycetes</taxon>
        <taxon>Lipomycetales</taxon>
        <taxon>Lipomycetaceae</taxon>
        <taxon>Lipomyces</taxon>
    </lineage>
</organism>
<name>A0ACC3SV53_LIPKO</name>
<keyword evidence="2" id="KW-1185">Reference proteome</keyword>
<dbReference type="Proteomes" id="UP001433508">
    <property type="component" value="Unassembled WGS sequence"/>
</dbReference>
<dbReference type="EMBL" id="MU971413">
    <property type="protein sequence ID" value="KAK9235508.1"/>
    <property type="molecule type" value="Genomic_DNA"/>
</dbReference>
<accession>A0ACC3SV53</accession>
<comment type="caution">
    <text evidence="1">The sequence shown here is derived from an EMBL/GenBank/DDBJ whole genome shotgun (WGS) entry which is preliminary data.</text>
</comment>
<evidence type="ECO:0000313" key="2">
    <source>
        <dbReference type="Proteomes" id="UP001433508"/>
    </source>
</evidence>
<protein>
    <submittedName>
        <fullName evidence="1">Uncharacterized protein</fullName>
    </submittedName>
</protein>
<reference evidence="2" key="1">
    <citation type="journal article" date="2024" name="Front. Bioeng. Biotechnol.">
        <title>Genome-scale model development and genomic sequencing of the oleaginous clade Lipomyces.</title>
        <authorList>
            <person name="Czajka J.J."/>
            <person name="Han Y."/>
            <person name="Kim J."/>
            <person name="Mondo S.J."/>
            <person name="Hofstad B.A."/>
            <person name="Robles A."/>
            <person name="Haridas S."/>
            <person name="Riley R."/>
            <person name="LaButti K."/>
            <person name="Pangilinan J."/>
            <person name="Andreopoulos W."/>
            <person name="Lipzen A."/>
            <person name="Yan J."/>
            <person name="Wang M."/>
            <person name="Ng V."/>
            <person name="Grigoriev I.V."/>
            <person name="Spatafora J.W."/>
            <person name="Magnuson J.K."/>
            <person name="Baker S.E."/>
            <person name="Pomraning K.R."/>
        </authorList>
    </citation>
    <scope>NUCLEOTIDE SEQUENCE [LARGE SCALE GENOMIC DNA]</scope>
    <source>
        <strain evidence="2">CBS 7786</strain>
    </source>
</reference>
<evidence type="ECO:0000313" key="1">
    <source>
        <dbReference type="EMBL" id="KAK9235508.1"/>
    </source>
</evidence>